<evidence type="ECO:0000256" key="3">
    <source>
        <dbReference type="ARBA" id="ARBA00022448"/>
    </source>
</evidence>
<keyword evidence="7 8" id="KW-0472">Membrane</keyword>
<evidence type="ECO:0000313" key="11">
    <source>
        <dbReference type="Proteomes" id="UP001157355"/>
    </source>
</evidence>
<organism evidence="10 11">
    <name type="scientific">Cypionkella aquatica</name>
    <dbReference type="NCBI Taxonomy" id="1756042"/>
    <lineage>
        <taxon>Bacteria</taxon>
        <taxon>Pseudomonadati</taxon>
        <taxon>Pseudomonadota</taxon>
        <taxon>Alphaproteobacteria</taxon>
        <taxon>Rhodobacterales</taxon>
        <taxon>Paracoccaceae</taxon>
        <taxon>Cypionkella</taxon>
    </lineage>
</organism>
<dbReference type="PANTHER" id="PTHR42929:SF5">
    <property type="entry name" value="ABC TRANSPORTER PERMEASE PROTEIN"/>
    <property type="match status" value="1"/>
</dbReference>
<dbReference type="GO" id="GO:0005886">
    <property type="term" value="C:plasma membrane"/>
    <property type="evidence" value="ECO:0007669"/>
    <property type="project" value="UniProtKB-SubCell"/>
</dbReference>
<evidence type="ECO:0000256" key="8">
    <source>
        <dbReference type="RuleBase" id="RU363032"/>
    </source>
</evidence>
<sequence length="282" mass="30777">MPNTSAQHAARGPLYLTLPALAVLLLVMAVPLGVIVLRSFSEPELGLANYVWFFQTKVNLTVLLRTFSISFWVTVCCVLAAYPYAFAMSVAGPRLRLALIMCVLVPFWVSGVVRTLAWVILLQDSGVINRTLLSLGFDKVRLIRTQLGVTIGMTQVLLPFMIMPLYAVMRSIDLRLLQAARSLGAHPVKTFFQIYLPLSLPGVFAGATIVFILALGFYITPLLLGGPQSTMLSTLIQQQVLSLLNWGRGGAMGVVLLVATFGILAIASPFMKRKYQMSGGSR</sequence>
<evidence type="ECO:0000256" key="5">
    <source>
        <dbReference type="ARBA" id="ARBA00022692"/>
    </source>
</evidence>
<dbReference type="RefSeq" id="WP_284324722.1">
    <property type="nucleotide sequence ID" value="NZ_BSPP01000005.1"/>
</dbReference>
<comment type="caution">
    <text evidence="10">The sequence shown here is derived from an EMBL/GenBank/DDBJ whole genome shotgun (WGS) entry which is preliminary data.</text>
</comment>
<comment type="similarity">
    <text evidence="2">Belongs to the binding-protein-dependent transport system permease family. CysTW subfamily.</text>
</comment>
<dbReference type="EMBL" id="BSPP01000005">
    <property type="protein sequence ID" value="GLS86500.1"/>
    <property type="molecule type" value="Genomic_DNA"/>
</dbReference>
<dbReference type="Gene3D" id="1.10.3720.10">
    <property type="entry name" value="MetI-like"/>
    <property type="match status" value="1"/>
</dbReference>
<dbReference type="CDD" id="cd06261">
    <property type="entry name" value="TM_PBP2"/>
    <property type="match status" value="1"/>
</dbReference>
<evidence type="ECO:0000259" key="9">
    <source>
        <dbReference type="PROSITE" id="PS50928"/>
    </source>
</evidence>
<keyword evidence="3 8" id="KW-0813">Transport</keyword>
<feature type="transmembrane region" description="Helical" evidence="8">
    <location>
        <begin position="60"/>
        <end position="85"/>
    </location>
</feature>
<keyword evidence="6 8" id="KW-1133">Transmembrane helix</keyword>
<feature type="transmembrane region" description="Helical" evidence="8">
    <location>
        <begin position="251"/>
        <end position="271"/>
    </location>
</feature>
<evidence type="ECO:0000256" key="6">
    <source>
        <dbReference type="ARBA" id="ARBA00022989"/>
    </source>
</evidence>
<gene>
    <name evidence="10" type="ORF">GCM10010873_14740</name>
</gene>
<feature type="domain" description="ABC transmembrane type-1" evidence="9">
    <location>
        <begin position="63"/>
        <end position="267"/>
    </location>
</feature>
<dbReference type="InterPro" id="IPR035906">
    <property type="entry name" value="MetI-like_sf"/>
</dbReference>
<feature type="transmembrane region" description="Helical" evidence="8">
    <location>
        <begin position="190"/>
        <end position="219"/>
    </location>
</feature>
<dbReference type="Proteomes" id="UP001157355">
    <property type="component" value="Unassembled WGS sequence"/>
</dbReference>
<feature type="transmembrane region" description="Helical" evidence="8">
    <location>
        <begin position="142"/>
        <end position="169"/>
    </location>
</feature>
<evidence type="ECO:0000256" key="2">
    <source>
        <dbReference type="ARBA" id="ARBA00007069"/>
    </source>
</evidence>
<dbReference type="PROSITE" id="PS50928">
    <property type="entry name" value="ABC_TM1"/>
    <property type="match status" value="1"/>
</dbReference>
<keyword evidence="5 8" id="KW-0812">Transmembrane</keyword>
<evidence type="ECO:0000256" key="1">
    <source>
        <dbReference type="ARBA" id="ARBA00004651"/>
    </source>
</evidence>
<keyword evidence="11" id="KW-1185">Reference proteome</keyword>
<comment type="subcellular location">
    <subcellularLocation>
        <location evidence="1 8">Cell membrane</location>
        <topology evidence="1 8">Multi-pass membrane protein</topology>
    </subcellularLocation>
</comment>
<evidence type="ECO:0000313" key="10">
    <source>
        <dbReference type="EMBL" id="GLS86500.1"/>
    </source>
</evidence>
<dbReference type="GO" id="GO:0055085">
    <property type="term" value="P:transmembrane transport"/>
    <property type="evidence" value="ECO:0007669"/>
    <property type="project" value="InterPro"/>
</dbReference>
<name>A0AA37U324_9RHOB</name>
<feature type="transmembrane region" description="Helical" evidence="8">
    <location>
        <begin position="12"/>
        <end position="40"/>
    </location>
</feature>
<feature type="transmembrane region" description="Helical" evidence="8">
    <location>
        <begin position="97"/>
        <end position="122"/>
    </location>
</feature>
<protein>
    <submittedName>
        <fullName evidence="10">ABC transporter permease</fullName>
    </submittedName>
</protein>
<accession>A0AA37U324</accession>
<reference evidence="10 11" key="1">
    <citation type="journal article" date="2014" name="Int. J. Syst. Evol. Microbiol.">
        <title>Complete genome sequence of Corynebacterium casei LMG S-19264T (=DSM 44701T), isolated from a smear-ripened cheese.</title>
        <authorList>
            <consortium name="US DOE Joint Genome Institute (JGI-PGF)"/>
            <person name="Walter F."/>
            <person name="Albersmeier A."/>
            <person name="Kalinowski J."/>
            <person name="Ruckert C."/>
        </authorList>
    </citation>
    <scope>NUCLEOTIDE SEQUENCE [LARGE SCALE GENOMIC DNA]</scope>
    <source>
        <strain evidence="10 11">NBRC 111766</strain>
    </source>
</reference>
<dbReference type="SUPFAM" id="SSF161098">
    <property type="entry name" value="MetI-like"/>
    <property type="match status" value="1"/>
</dbReference>
<evidence type="ECO:0000256" key="4">
    <source>
        <dbReference type="ARBA" id="ARBA00022475"/>
    </source>
</evidence>
<proteinExistence type="inferred from homology"/>
<dbReference type="InterPro" id="IPR000515">
    <property type="entry name" value="MetI-like"/>
</dbReference>
<dbReference type="AlphaFoldDB" id="A0AA37U324"/>
<dbReference type="Pfam" id="PF00528">
    <property type="entry name" value="BPD_transp_1"/>
    <property type="match status" value="1"/>
</dbReference>
<dbReference type="PANTHER" id="PTHR42929">
    <property type="entry name" value="INNER MEMBRANE ABC TRANSPORTER PERMEASE PROTEIN YDCU-RELATED-RELATED"/>
    <property type="match status" value="1"/>
</dbReference>
<keyword evidence="4" id="KW-1003">Cell membrane</keyword>
<evidence type="ECO:0000256" key="7">
    <source>
        <dbReference type="ARBA" id="ARBA00023136"/>
    </source>
</evidence>